<evidence type="ECO:0000259" key="2">
    <source>
        <dbReference type="PROSITE" id="PS51857"/>
    </source>
</evidence>
<dbReference type="PANTHER" id="PTHR46565">
    <property type="entry name" value="COLD SHOCK DOMAIN PROTEIN 2"/>
    <property type="match status" value="1"/>
</dbReference>
<feature type="domain" description="CSD" evidence="2">
    <location>
        <begin position="1"/>
        <end position="70"/>
    </location>
</feature>
<dbReference type="Pfam" id="PF00313">
    <property type="entry name" value="CSD"/>
    <property type="match status" value="1"/>
</dbReference>
<evidence type="ECO:0000313" key="3">
    <source>
        <dbReference type="EMBL" id="CAK0865566.1"/>
    </source>
</evidence>
<dbReference type="SUPFAM" id="SSF50249">
    <property type="entry name" value="Nucleic acid-binding proteins"/>
    <property type="match status" value="1"/>
</dbReference>
<name>A0ABN9UZ14_9DINO</name>
<sequence>MPSGKIKKFFEDKGFGFITPDDGSDDVFVHRKVHGDGQDRTAYLEEGDSVTYEVEWDDRKGKYSASSCDGPWKTGGGGGGGGWGGGGGGGWGGGKGGGKGGGVAGARSTLCDERGASGDLRTPCQT</sequence>
<protein>
    <recommendedName>
        <fullName evidence="2">CSD domain-containing protein</fullName>
    </recommendedName>
</protein>
<feature type="region of interest" description="Disordered" evidence="1">
    <location>
        <begin position="61"/>
        <end position="106"/>
    </location>
</feature>
<dbReference type="PANTHER" id="PTHR46565:SF20">
    <property type="entry name" value="COLD SHOCK DOMAIN-CONTAINING PROTEIN 4"/>
    <property type="match status" value="1"/>
</dbReference>
<gene>
    <name evidence="3" type="ORF">PCOR1329_LOCUS53048</name>
</gene>
<organism evidence="3 4">
    <name type="scientific">Prorocentrum cordatum</name>
    <dbReference type="NCBI Taxonomy" id="2364126"/>
    <lineage>
        <taxon>Eukaryota</taxon>
        <taxon>Sar</taxon>
        <taxon>Alveolata</taxon>
        <taxon>Dinophyceae</taxon>
        <taxon>Prorocentrales</taxon>
        <taxon>Prorocentraceae</taxon>
        <taxon>Prorocentrum</taxon>
    </lineage>
</organism>
<reference evidence="3" key="1">
    <citation type="submission" date="2023-10" db="EMBL/GenBank/DDBJ databases">
        <authorList>
            <person name="Chen Y."/>
            <person name="Shah S."/>
            <person name="Dougan E. K."/>
            <person name="Thang M."/>
            <person name="Chan C."/>
        </authorList>
    </citation>
    <scope>NUCLEOTIDE SEQUENCE [LARGE SCALE GENOMIC DNA]</scope>
</reference>
<dbReference type="Proteomes" id="UP001189429">
    <property type="component" value="Unassembled WGS sequence"/>
</dbReference>
<dbReference type="InterPro" id="IPR002059">
    <property type="entry name" value="CSP_DNA-bd"/>
</dbReference>
<proteinExistence type="predicted"/>
<keyword evidence="4" id="KW-1185">Reference proteome</keyword>
<comment type="caution">
    <text evidence="3">The sequence shown here is derived from an EMBL/GenBank/DDBJ whole genome shotgun (WGS) entry which is preliminary data.</text>
</comment>
<feature type="compositionally biased region" description="Gly residues" evidence="1">
    <location>
        <begin position="73"/>
        <end position="104"/>
    </location>
</feature>
<dbReference type="InterPro" id="IPR012340">
    <property type="entry name" value="NA-bd_OB-fold"/>
</dbReference>
<dbReference type="CDD" id="cd04458">
    <property type="entry name" value="CSP_CDS"/>
    <property type="match status" value="1"/>
</dbReference>
<dbReference type="PROSITE" id="PS51857">
    <property type="entry name" value="CSD_2"/>
    <property type="match status" value="1"/>
</dbReference>
<evidence type="ECO:0000256" key="1">
    <source>
        <dbReference type="SAM" id="MobiDB-lite"/>
    </source>
</evidence>
<feature type="non-terminal residue" evidence="3">
    <location>
        <position position="126"/>
    </location>
</feature>
<accession>A0ABN9UZ14</accession>
<dbReference type="InterPro" id="IPR011129">
    <property type="entry name" value="CSD"/>
</dbReference>
<dbReference type="PRINTS" id="PR00050">
    <property type="entry name" value="COLDSHOCK"/>
</dbReference>
<evidence type="ECO:0000313" key="4">
    <source>
        <dbReference type="Proteomes" id="UP001189429"/>
    </source>
</evidence>
<dbReference type="SMART" id="SM00357">
    <property type="entry name" value="CSP"/>
    <property type="match status" value="1"/>
</dbReference>
<dbReference type="Gene3D" id="2.40.50.140">
    <property type="entry name" value="Nucleic acid-binding proteins"/>
    <property type="match status" value="1"/>
</dbReference>
<dbReference type="EMBL" id="CAUYUJ010016461">
    <property type="protein sequence ID" value="CAK0865566.1"/>
    <property type="molecule type" value="Genomic_DNA"/>
</dbReference>